<dbReference type="PANTHER" id="PTHR12993">
    <property type="entry name" value="N-ACETYLGLUCOSAMINYL-PHOSPHATIDYLINOSITOL DE-N-ACETYLASE-RELATED"/>
    <property type="match status" value="1"/>
</dbReference>
<protein>
    <submittedName>
        <fullName evidence="1">PIG-L family deacetylase</fullName>
    </submittedName>
</protein>
<dbReference type="GO" id="GO:0016811">
    <property type="term" value="F:hydrolase activity, acting on carbon-nitrogen (but not peptide) bonds, in linear amides"/>
    <property type="evidence" value="ECO:0007669"/>
    <property type="project" value="TreeGrafter"/>
</dbReference>
<dbReference type="InterPro" id="IPR003737">
    <property type="entry name" value="GlcNAc_PI_deacetylase-related"/>
</dbReference>
<evidence type="ECO:0000313" key="2">
    <source>
        <dbReference type="Proteomes" id="UP000481033"/>
    </source>
</evidence>
<dbReference type="RefSeq" id="WP_163697065.1">
    <property type="nucleotide sequence ID" value="NZ_QXHD01000004.1"/>
</dbReference>
<dbReference type="Pfam" id="PF02585">
    <property type="entry name" value="PIG-L"/>
    <property type="match status" value="1"/>
</dbReference>
<dbReference type="Proteomes" id="UP000481033">
    <property type="component" value="Unassembled WGS sequence"/>
</dbReference>
<keyword evidence="2" id="KW-1185">Reference proteome</keyword>
<sequence>MMKLIGNHQDNHTFRRILCLGAHSDDIEIGCGGTLLKLIDHCPEIEVDWVVFSATGHRKEEALASANSFLKPVNKKNIVIKEFRERFFPYIGIEIKEFFDQLSKNCSPDLVLTHYRNDLHQDHRLISELTWNAFRNHMILEYEIPKYDGDLGNPNCFVHLDAFTYQRKIDYLMQHFQTQFNKQWFDEETFSSILRLRGIESNAPDKYAEAFYCRKAILM</sequence>
<name>A0A6M0RH80_9CYAN</name>
<dbReference type="InterPro" id="IPR024078">
    <property type="entry name" value="LmbE-like_dom_sf"/>
</dbReference>
<evidence type="ECO:0000313" key="1">
    <source>
        <dbReference type="EMBL" id="NEZ55270.1"/>
    </source>
</evidence>
<dbReference type="PANTHER" id="PTHR12993:SF30">
    <property type="entry name" value="N-ACETYL-ALPHA-D-GLUCOSAMINYL L-MALATE DEACETYLASE 1"/>
    <property type="match status" value="1"/>
</dbReference>
<accession>A0A6M0RH80</accession>
<dbReference type="Gene3D" id="3.40.50.10320">
    <property type="entry name" value="LmbE-like"/>
    <property type="match status" value="1"/>
</dbReference>
<dbReference type="EMBL" id="QXHD01000004">
    <property type="protein sequence ID" value="NEZ55270.1"/>
    <property type="molecule type" value="Genomic_DNA"/>
</dbReference>
<reference evidence="1 2" key="1">
    <citation type="journal article" date="2020" name="Microb. Ecol.">
        <title>Ecogenomics of the Marine Benthic Filamentous Cyanobacterium Adonisia.</title>
        <authorList>
            <person name="Walter J.M."/>
            <person name="Coutinho F.H."/>
            <person name="Leomil L."/>
            <person name="Hargreaves P.I."/>
            <person name="Campeao M.E."/>
            <person name="Vieira V.V."/>
            <person name="Silva B.S."/>
            <person name="Fistarol G.O."/>
            <person name="Salomon P.S."/>
            <person name="Sawabe T."/>
            <person name="Mino S."/>
            <person name="Hosokawa M."/>
            <person name="Miyashita H."/>
            <person name="Maruyama F."/>
            <person name="van Verk M.C."/>
            <person name="Dutilh B.E."/>
            <person name="Thompson C.C."/>
            <person name="Thompson F.L."/>
        </authorList>
    </citation>
    <scope>NUCLEOTIDE SEQUENCE [LARGE SCALE GENOMIC DNA]</scope>
    <source>
        <strain evidence="1 2">CCMR0081</strain>
    </source>
</reference>
<dbReference type="AlphaFoldDB" id="A0A6M0RH80"/>
<organism evidence="1 2">
    <name type="scientific">Adonisia turfae CCMR0081</name>
    <dbReference type="NCBI Taxonomy" id="2292702"/>
    <lineage>
        <taxon>Bacteria</taxon>
        <taxon>Bacillati</taxon>
        <taxon>Cyanobacteriota</taxon>
        <taxon>Adonisia</taxon>
        <taxon>Adonisia turfae</taxon>
    </lineage>
</organism>
<dbReference type="SUPFAM" id="SSF102588">
    <property type="entry name" value="LmbE-like"/>
    <property type="match status" value="1"/>
</dbReference>
<comment type="caution">
    <text evidence="1">The sequence shown here is derived from an EMBL/GenBank/DDBJ whole genome shotgun (WGS) entry which is preliminary data.</text>
</comment>
<proteinExistence type="predicted"/>
<gene>
    <name evidence="1" type="ORF">DXZ20_06185</name>
</gene>